<gene>
    <name evidence="3" type="ORF">IAA07_07920</name>
</gene>
<evidence type="ECO:0000313" key="4">
    <source>
        <dbReference type="Proteomes" id="UP000823900"/>
    </source>
</evidence>
<accession>A0A9D2HIJ6</accession>
<comment type="caution">
    <text evidence="3">The sequence shown here is derived from an EMBL/GenBank/DDBJ whole genome shotgun (WGS) entry which is preliminary data.</text>
</comment>
<evidence type="ECO:0000313" key="3">
    <source>
        <dbReference type="EMBL" id="HJA71492.1"/>
    </source>
</evidence>
<keyword evidence="2" id="KW-0812">Transmembrane</keyword>
<dbReference type="Proteomes" id="UP000823900">
    <property type="component" value="Unassembled WGS sequence"/>
</dbReference>
<sequence>MTMMLRIVLVCGSILVTALMIHKIRQSKVQIEDSLFWLFCSIILIVFSVFPRSADILSRLVGTYSTSNFIFLFMIFLLLVRVFTMTIRISQLETKVKELVQAMALEQRRLEEELEETKEDVDNMEKTCGKEP</sequence>
<feature type="compositionally biased region" description="Basic and acidic residues" evidence="1">
    <location>
        <begin position="120"/>
        <end position="132"/>
    </location>
</feature>
<feature type="transmembrane region" description="Helical" evidence="2">
    <location>
        <begin position="70"/>
        <end position="89"/>
    </location>
</feature>
<keyword evidence="2" id="KW-1133">Transmembrane helix</keyword>
<proteinExistence type="predicted"/>
<protein>
    <submittedName>
        <fullName evidence="3">DUF2304 domain-containing protein</fullName>
    </submittedName>
</protein>
<dbReference type="EMBL" id="DWZA01000068">
    <property type="protein sequence ID" value="HJA71492.1"/>
    <property type="molecule type" value="Genomic_DNA"/>
</dbReference>
<feature type="transmembrane region" description="Helical" evidence="2">
    <location>
        <begin position="34"/>
        <end position="50"/>
    </location>
</feature>
<evidence type="ECO:0000256" key="2">
    <source>
        <dbReference type="SAM" id="Phobius"/>
    </source>
</evidence>
<reference evidence="3" key="2">
    <citation type="submission" date="2021-04" db="EMBL/GenBank/DDBJ databases">
        <authorList>
            <person name="Gilroy R."/>
        </authorList>
    </citation>
    <scope>NUCLEOTIDE SEQUENCE</scope>
    <source>
        <strain evidence="3">CHK178-16964</strain>
    </source>
</reference>
<feature type="transmembrane region" description="Helical" evidence="2">
    <location>
        <begin position="6"/>
        <end position="22"/>
    </location>
</feature>
<dbReference type="Pfam" id="PF10066">
    <property type="entry name" value="DUF2304"/>
    <property type="match status" value="1"/>
</dbReference>
<reference evidence="3" key="1">
    <citation type="journal article" date="2021" name="PeerJ">
        <title>Extensive microbial diversity within the chicken gut microbiome revealed by metagenomics and culture.</title>
        <authorList>
            <person name="Gilroy R."/>
            <person name="Ravi A."/>
            <person name="Getino M."/>
            <person name="Pursley I."/>
            <person name="Horton D.L."/>
            <person name="Alikhan N.F."/>
            <person name="Baker D."/>
            <person name="Gharbi K."/>
            <person name="Hall N."/>
            <person name="Watson M."/>
            <person name="Adriaenssens E.M."/>
            <person name="Foster-Nyarko E."/>
            <person name="Jarju S."/>
            <person name="Secka A."/>
            <person name="Antonio M."/>
            <person name="Oren A."/>
            <person name="Chaudhuri R.R."/>
            <person name="La Ragione R."/>
            <person name="Hildebrand F."/>
            <person name="Pallen M.J."/>
        </authorList>
    </citation>
    <scope>NUCLEOTIDE SEQUENCE</scope>
    <source>
        <strain evidence="3">CHK178-16964</strain>
    </source>
</reference>
<feature type="region of interest" description="Disordered" evidence="1">
    <location>
        <begin position="112"/>
        <end position="132"/>
    </location>
</feature>
<dbReference type="InterPro" id="IPR019277">
    <property type="entry name" value="DUF2304"/>
</dbReference>
<name>A0A9D2HIJ6_9FIRM</name>
<dbReference type="AlphaFoldDB" id="A0A9D2HIJ6"/>
<evidence type="ECO:0000256" key="1">
    <source>
        <dbReference type="SAM" id="MobiDB-lite"/>
    </source>
</evidence>
<organism evidence="3 4">
    <name type="scientific">Candidatus Lachnoclostridium stercoravium</name>
    <dbReference type="NCBI Taxonomy" id="2838633"/>
    <lineage>
        <taxon>Bacteria</taxon>
        <taxon>Bacillati</taxon>
        <taxon>Bacillota</taxon>
        <taxon>Clostridia</taxon>
        <taxon>Lachnospirales</taxon>
        <taxon>Lachnospiraceae</taxon>
    </lineage>
</organism>
<keyword evidence="2" id="KW-0472">Membrane</keyword>